<dbReference type="GO" id="GO:0005524">
    <property type="term" value="F:ATP binding"/>
    <property type="evidence" value="ECO:0007669"/>
    <property type="project" value="UniProtKB-KW"/>
</dbReference>
<dbReference type="EMBL" id="CP095749">
    <property type="protein sequence ID" value="WEB44738.1"/>
    <property type="molecule type" value="Genomic_DNA"/>
</dbReference>
<evidence type="ECO:0000256" key="1">
    <source>
        <dbReference type="ARBA" id="ARBA00022527"/>
    </source>
</evidence>
<dbReference type="Proteomes" id="UP001218629">
    <property type="component" value="Chromosome"/>
</dbReference>
<evidence type="ECO:0000259" key="3">
    <source>
        <dbReference type="Pfam" id="PF02518"/>
    </source>
</evidence>
<keyword evidence="1" id="KW-0723">Serine/threonine-protein kinase</keyword>
<dbReference type="Gene3D" id="3.30.565.10">
    <property type="entry name" value="Histidine kinase-like ATPase, C-terminal domain"/>
    <property type="match status" value="1"/>
</dbReference>
<dbReference type="InterPro" id="IPR050267">
    <property type="entry name" value="Anti-sigma-factor_SerPK"/>
</dbReference>
<feature type="region of interest" description="Disordered" evidence="2">
    <location>
        <begin position="1"/>
        <end position="25"/>
    </location>
</feature>
<keyword evidence="4" id="KW-0067">ATP-binding</keyword>
<dbReference type="PANTHER" id="PTHR35526:SF3">
    <property type="entry name" value="ANTI-SIGMA-F FACTOR RSBW"/>
    <property type="match status" value="1"/>
</dbReference>
<evidence type="ECO:0000256" key="2">
    <source>
        <dbReference type="SAM" id="MobiDB-lite"/>
    </source>
</evidence>
<evidence type="ECO:0000313" key="5">
    <source>
        <dbReference type="Proteomes" id="UP001218629"/>
    </source>
</evidence>
<keyword evidence="1" id="KW-0808">Transferase</keyword>
<reference evidence="4 5" key="1">
    <citation type="submission" date="2022-03" db="EMBL/GenBank/DDBJ databases">
        <title>Streptomyces yunnanensis P86,complete genome.</title>
        <authorList>
            <person name="Chen S."/>
            <person name="Zhang Q."/>
        </authorList>
    </citation>
    <scope>NUCLEOTIDE SEQUENCE [LARGE SCALE GENOMIC DNA]</scope>
    <source>
        <strain evidence="4 5">P86</strain>
    </source>
</reference>
<dbReference type="RefSeq" id="WP_275310920.1">
    <property type="nucleotide sequence ID" value="NZ_CP095749.1"/>
</dbReference>
<sequence length="168" mass="17967">MIHADWFPPWRRQRTPATAGQGARLPEQRHAFTVSAGPGAVRRAREETAVRLARCGIATGSALSDAALLVVSELVTNVLRHTADRSPTADVTVEWSTGQLVVAVADRDPRLPAIETATPGTGLGTVRELTASYDGTLGVEPHWTGQGKRLLATFRMPASDVRPTAELP</sequence>
<evidence type="ECO:0000313" key="4">
    <source>
        <dbReference type="EMBL" id="WEB44738.1"/>
    </source>
</evidence>
<accession>A0ABY8AI91</accession>
<dbReference type="PANTHER" id="PTHR35526">
    <property type="entry name" value="ANTI-SIGMA-F FACTOR RSBW-RELATED"/>
    <property type="match status" value="1"/>
</dbReference>
<dbReference type="CDD" id="cd16936">
    <property type="entry name" value="HATPase_RsbW-like"/>
    <property type="match status" value="1"/>
</dbReference>
<keyword evidence="4" id="KW-0547">Nucleotide-binding</keyword>
<dbReference type="Pfam" id="PF02518">
    <property type="entry name" value="HATPase_c"/>
    <property type="match status" value="1"/>
</dbReference>
<feature type="domain" description="Histidine kinase/HSP90-like ATPase" evidence="3">
    <location>
        <begin position="66"/>
        <end position="157"/>
    </location>
</feature>
<gene>
    <name evidence="4" type="ORF">MOV08_39295</name>
</gene>
<organism evidence="4 5">
    <name type="scientific">Streptomyces yunnanensis</name>
    <dbReference type="NCBI Taxonomy" id="156453"/>
    <lineage>
        <taxon>Bacteria</taxon>
        <taxon>Bacillati</taxon>
        <taxon>Actinomycetota</taxon>
        <taxon>Actinomycetes</taxon>
        <taxon>Kitasatosporales</taxon>
        <taxon>Streptomycetaceae</taxon>
        <taxon>Streptomyces</taxon>
    </lineage>
</organism>
<keyword evidence="5" id="KW-1185">Reference proteome</keyword>
<keyword evidence="1" id="KW-0418">Kinase</keyword>
<dbReference type="InterPro" id="IPR003594">
    <property type="entry name" value="HATPase_dom"/>
</dbReference>
<dbReference type="SUPFAM" id="SSF55874">
    <property type="entry name" value="ATPase domain of HSP90 chaperone/DNA topoisomerase II/histidine kinase"/>
    <property type="match status" value="1"/>
</dbReference>
<dbReference type="InterPro" id="IPR036890">
    <property type="entry name" value="HATPase_C_sf"/>
</dbReference>
<name>A0ABY8AI91_9ACTN</name>
<protein>
    <submittedName>
        <fullName evidence="4">ATP-binding protein</fullName>
    </submittedName>
</protein>
<proteinExistence type="predicted"/>